<dbReference type="VEuPathDB" id="FungiDB:PV07_12862"/>
<dbReference type="GeneID" id="27352056"/>
<protein>
    <submittedName>
        <fullName evidence="2">Uncharacterized protein</fullName>
    </submittedName>
</protein>
<evidence type="ECO:0000256" key="1">
    <source>
        <dbReference type="SAM" id="MobiDB-lite"/>
    </source>
</evidence>
<dbReference type="OrthoDB" id="4364447at2759"/>
<feature type="region of interest" description="Disordered" evidence="1">
    <location>
        <begin position="1"/>
        <end position="43"/>
    </location>
</feature>
<keyword evidence="3" id="KW-1185">Reference proteome</keyword>
<evidence type="ECO:0000313" key="3">
    <source>
        <dbReference type="Proteomes" id="UP000054466"/>
    </source>
</evidence>
<name>A0A0D2BTF6_9EURO</name>
<dbReference type="RefSeq" id="XP_016241921.1">
    <property type="nucleotide sequence ID" value="XM_016400433.1"/>
</dbReference>
<dbReference type="AlphaFoldDB" id="A0A0D2BTF6"/>
<evidence type="ECO:0000313" key="2">
    <source>
        <dbReference type="EMBL" id="KIW21705.1"/>
    </source>
</evidence>
<feature type="region of interest" description="Disordered" evidence="1">
    <location>
        <begin position="83"/>
        <end position="102"/>
    </location>
</feature>
<dbReference type="HOGENOM" id="CLU_1421282_0_0_1"/>
<proteinExistence type="predicted"/>
<accession>A0A0D2BTF6</accession>
<reference evidence="2 3" key="1">
    <citation type="submission" date="2015-01" db="EMBL/GenBank/DDBJ databases">
        <title>The Genome Sequence of Cladophialophora immunda CBS83496.</title>
        <authorList>
            <consortium name="The Broad Institute Genomics Platform"/>
            <person name="Cuomo C."/>
            <person name="de Hoog S."/>
            <person name="Gorbushina A."/>
            <person name="Stielow B."/>
            <person name="Teixiera M."/>
            <person name="Abouelleil A."/>
            <person name="Chapman S.B."/>
            <person name="Priest M."/>
            <person name="Young S.K."/>
            <person name="Wortman J."/>
            <person name="Nusbaum C."/>
            <person name="Birren B."/>
        </authorList>
    </citation>
    <scope>NUCLEOTIDE SEQUENCE [LARGE SCALE GENOMIC DNA]</scope>
    <source>
        <strain evidence="2 3">CBS 83496</strain>
    </source>
</reference>
<gene>
    <name evidence="2" type="ORF">PV07_12862</name>
</gene>
<sequence>MAAVLDLAAPSPPQGDRHGAAVDTTRSSNQEIEASGSATGSTLAQIGASKTTRTAAPLGGIAGSLISSTTSVDAALQNRDVWSRTGTTDTLPRHSHQPSELGGEEFCQDCSYSDDELQHYAEFLKSTVRDPSIKADFQRASQVALERRLFLDWMYETQDTGPFLVAELPPGIAWEFCRRGNIETFRRSRRH</sequence>
<dbReference type="Proteomes" id="UP000054466">
    <property type="component" value="Unassembled WGS sequence"/>
</dbReference>
<dbReference type="EMBL" id="KN847280">
    <property type="protein sequence ID" value="KIW21705.1"/>
    <property type="molecule type" value="Genomic_DNA"/>
</dbReference>
<feature type="compositionally biased region" description="Polar residues" evidence="1">
    <location>
        <begin position="24"/>
        <end position="43"/>
    </location>
</feature>
<organism evidence="2 3">
    <name type="scientific">Cladophialophora immunda</name>
    <dbReference type="NCBI Taxonomy" id="569365"/>
    <lineage>
        <taxon>Eukaryota</taxon>
        <taxon>Fungi</taxon>
        <taxon>Dikarya</taxon>
        <taxon>Ascomycota</taxon>
        <taxon>Pezizomycotina</taxon>
        <taxon>Eurotiomycetes</taxon>
        <taxon>Chaetothyriomycetidae</taxon>
        <taxon>Chaetothyriales</taxon>
        <taxon>Herpotrichiellaceae</taxon>
        <taxon>Cladophialophora</taxon>
    </lineage>
</organism>